<name>R7U559_CAPTE</name>
<evidence type="ECO:0008006" key="17">
    <source>
        <dbReference type="Google" id="ProtNLM"/>
    </source>
</evidence>
<evidence type="ECO:0000313" key="16">
    <source>
        <dbReference type="Proteomes" id="UP000014760"/>
    </source>
</evidence>
<evidence type="ECO:0000256" key="6">
    <source>
        <dbReference type="ARBA" id="ARBA00022574"/>
    </source>
</evidence>
<dbReference type="EnsemblMetazoa" id="CapteT167896">
    <property type="protein sequence ID" value="CapteP167896"/>
    <property type="gene ID" value="CapteG167896"/>
</dbReference>
<evidence type="ECO:0000256" key="3">
    <source>
        <dbReference type="ARBA" id="ARBA00006059"/>
    </source>
</evidence>
<keyword evidence="11" id="KW-0206">Cytoskeleton</keyword>
<comment type="subcellular location">
    <subcellularLocation>
        <location evidence="1">Cell membrane</location>
    </subcellularLocation>
    <subcellularLocation>
        <location evidence="2">Cytoplasm</location>
        <location evidence="2">Cytoskeleton</location>
        <location evidence="2">Cilium axoneme</location>
    </subcellularLocation>
</comment>
<keyword evidence="10" id="KW-0472">Membrane</keyword>
<dbReference type="SUPFAM" id="SSF50978">
    <property type="entry name" value="WD40 repeat-like"/>
    <property type="match status" value="1"/>
</dbReference>
<keyword evidence="7" id="KW-0677">Repeat</keyword>
<protein>
    <recommendedName>
        <fullName evidence="17">WD repeat-containing and planar cell polarity effector protein fritz homolog</fullName>
    </recommendedName>
</protein>
<dbReference type="AlphaFoldDB" id="R7U559"/>
<dbReference type="OMA" id="NSMNWNT"/>
<gene>
    <name evidence="14" type="ORF">CAPTEDRAFT_167896</name>
</gene>
<keyword evidence="5" id="KW-0963">Cytoplasm</keyword>
<evidence type="ECO:0000256" key="11">
    <source>
        <dbReference type="ARBA" id="ARBA00023212"/>
    </source>
</evidence>
<dbReference type="Gene3D" id="2.130.10.10">
    <property type="entry name" value="YVTN repeat-like/Quinoprotein amine dehydrogenase"/>
    <property type="match status" value="1"/>
</dbReference>
<evidence type="ECO:0000313" key="14">
    <source>
        <dbReference type="EMBL" id="ELU01109.1"/>
    </source>
</evidence>
<keyword evidence="8" id="KW-0970">Cilium biogenesis/degradation</keyword>
<reference evidence="15" key="3">
    <citation type="submission" date="2015-06" db="UniProtKB">
        <authorList>
            <consortium name="EnsemblMetazoa"/>
        </authorList>
    </citation>
    <scope>IDENTIFICATION</scope>
</reference>
<keyword evidence="16" id="KW-1185">Reference proteome</keyword>
<keyword evidence="6" id="KW-0853">WD repeat</keyword>
<dbReference type="EMBL" id="KB305378">
    <property type="protein sequence ID" value="ELU01109.1"/>
    <property type="molecule type" value="Genomic_DNA"/>
</dbReference>
<organism evidence="14">
    <name type="scientific">Capitella teleta</name>
    <name type="common">Polychaete worm</name>
    <dbReference type="NCBI Taxonomy" id="283909"/>
    <lineage>
        <taxon>Eukaryota</taxon>
        <taxon>Metazoa</taxon>
        <taxon>Spiralia</taxon>
        <taxon>Lophotrochozoa</taxon>
        <taxon>Annelida</taxon>
        <taxon>Polychaeta</taxon>
        <taxon>Sedentaria</taxon>
        <taxon>Scolecida</taxon>
        <taxon>Capitellidae</taxon>
        <taxon>Capitella</taxon>
    </lineage>
</organism>
<comment type="similarity">
    <text evidence="3">Belongs to the WD repeat fritz family.</text>
</comment>
<sequence length="723" mass="80525">MASLLMDIHIWSLNQTNIAIPDEDIAAFSYHDKQESSSVEHPYLEEKTAYTEGRNVTWVPRNKRPEKLKDGLKEVEELLANYKCITCRWILRGVLQMMLSNGTLIYAIVCMHSGDVDRFIIDKTLTGKLSGDNPCYVLWTDHYLVLCYPDLPKLDFVCLMKRPDLHRKFEKLAAYDPKFSSVDLPGPVGRKLNRRLTCSMHQDLVACWWPMSSEGAVPWSPMPDDTQRANLALFGFNGTYLERIAFIRTDCEPLNITFSCLQPNVILTLEQSAALGGDLNQMNIDSCVYEVASGRLSRISVTTVAIHSCAVCQDRSTAEDKVLIGCDDGSIVLYDELRKLTSAANTAFIPSTVKWHPSGTLVLTSSSRGNLQIFDLALNPLFVELVSENPRPSITLNLSSYFRLHGTVAHIEWSPPSVQPEARLAECNDSVFILFDKGPMLVLQCYLGIINQGNLSPLSLVHEYLHNGLQSNAVSLLCGLNWNLEGAVSHACLLALTNHLLRIPLNPQSEVLVERALGCFYAPPSVLDEGVILEYRDSVSRLARRFFHQLLRFTRFEKAYLLAVDIGSRDLFMDLHHVARDKGEQALAEVSLRKANQLNVDSRASGEESETSDVSSEISRDDSYSGSDEEYIEGIPPRPPRLLSPSKSLGKPLPPSPPQQDSPRSRAWGPQYADVSRVLLHDLEADLMAGTPDEFTDILPPPPSHADSPIAASQVKVIHFGLV</sequence>
<dbReference type="PANTHER" id="PTHR13667:SF5">
    <property type="entry name" value="WD REPEAT-CONTAINING AND PLANAR CELL POLARITY EFFECTOR PROTEIN FRITZ HOMOLOG"/>
    <property type="match status" value="1"/>
</dbReference>
<dbReference type="InterPro" id="IPR015943">
    <property type="entry name" value="WD40/YVTN_repeat-like_dom_sf"/>
</dbReference>
<evidence type="ECO:0000256" key="2">
    <source>
        <dbReference type="ARBA" id="ARBA00004430"/>
    </source>
</evidence>
<reference evidence="16" key="1">
    <citation type="submission" date="2012-12" db="EMBL/GenBank/DDBJ databases">
        <authorList>
            <person name="Hellsten U."/>
            <person name="Grimwood J."/>
            <person name="Chapman J.A."/>
            <person name="Shapiro H."/>
            <person name="Aerts A."/>
            <person name="Otillar R.P."/>
            <person name="Terry A.Y."/>
            <person name="Boore J.L."/>
            <person name="Simakov O."/>
            <person name="Marletaz F."/>
            <person name="Cho S.-J."/>
            <person name="Edsinger-Gonzales E."/>
            <person name="Havlak P."/>
            <person name="Kuo D.-H."/>
            <person name="Larsson T."/>
            <person name="Lv J."/>
            <person name="Arendt D."/>
            <person name="Savage R."/>
            <person name="Osoegawa K."/>
            <person name="de Jong P."/>
            <person name="Lindberg D.R."/>
            <person name="Seaver E.C."/>
            <person name="Weisblat D.A."/>
            <person name="Putnam N.H."/>
            <person name="Grigoriev I.V."/>
            <person name="Rokhsar D.S."/>
        </authorList>
    </citation>
    <scope>NUCLEOTIDE SEQUENCE</scope>
    <source>
        <strain evidence="16">I ESC-2004</strain>
    </source>
</reference>
<evidence type="ECO:0000256" key="9">
    <source>
        <dbReference type="ARBA" id="ARBA00023069"/>
    </source>
</evidence>
<evidence type="ECO:0000256" key="5">
    <source>
        <dbReference type="ARBA" id="ARBA00022490"/>
    </source>
</evidence>
<evidence type="ECO:0000256" key="12">
    <source>
        <dbReference type="ARBA" id="ARBA00023273"/>
    </source>
</evidence>
<evidence type="ECO:0000256" key="8">
    <source>
        <dbReference type="ARBA" id="ARBA00022794"/>
    </source>
</evidence>
<dbReference type="FunCoup" id="R7U559">
    <property type="interactions" value="194"/>
</dbReference>
<dbReference type="STRING" id="283909.R7U559"/>
<dbReference type="OrthoDB" id="10013020at2759"/>
<dbReference type="InterPro" id="IPR036322">
    <property type="entry name" value="WD40_repeat_dom_sf"/>
</dbReference>
<keyword evidence="4" id="KW-1003">Cell membrane</keyword>
<proteinExistence type="inferred from homology"/>
<evidence type="ECO:0000256" key="7">
    <source>
        <dbReference type="ARBA" id="ARBA00022737"/>
    </source>
</evidence>
<keyword evidence="9" id="KW-0969">Cilium</keyword>
<evidence type="ECO:0000256" key="4">
    <source>
        <dbReference type="ARBA" id="ARBA00022475"/>
    </source>
</evidence>
<evidence type="ECO:0000256" key="10">
    <source>
        <dbReference type="ARBA" id="ARBA00023136"/>
    </source>
</evidence>
<dbReference type="HOGENOM" id="CLU_004917_1_0_1"/>
<dbReference type="Pfam" id="PF11768">
    <property type="entry name" value="Frtz"/>
    <property type="match status" value="1"/>
</dbReference>
<dbReference type="EMBL" id="AMQN01001758">
    <property type="status" value="NOT_ANNOTATED_CDS"/>
    <property type="molecule type" value="Genomic_DNA"/>
</dbReference>
<dbReference type="GO" id="GO:0097541">
    <property type="term" value="C:axonemal basal plate"/>
    <property type="evidence" value="ECO:0007669"/>
    <property type="project" value="TreeGrafter"/>
</dbReference>
<dbReference type="GO" id="GO:0007399">
    <property type="term" value="P:nervous system development"/>
    <property type="evidence" value="ECO:0007669"/>
    <property type="project" value="TreeGrafter"/>
</dbReference>
<evidence type="ECO:0000256" key="1">
    <source>
        <dbReference type="ARBA" id="ARBA00004236"/>
    </source>
</evidence>
<accession>R7U559</accession>
<dbReference type="GO" id="GO:0005886">
    <property type="term" value="C:plasma membrane"/>
    <property type="evidence" value="ECO:0007669"/>
    <property type="project" value="UniProtKB-SubCell"/>
</dbReference>
<dbReference type="GO" id="GO:0044782">
    <property type="term" value="P:cilium organization"/>
    <property type="evidence" value="ECO:0007669"/>
    <property type="project" value="TreeGrafter"/>
</dbReference>
<evidence type="ECO:0000313" key="15">
    <source>
        <dbReference type="EnsemblMetazoa" id="CapteP167896"/>
    </source>
</evidence>
<dbReference type="PANTHER" id="PTHR13667">
    <property type="entry name" value="HOMOLOC-13"/>
    <property type="match status" value="1"/>
</dbReference>
<dbReference type="GO" id="GO:0045184">
    <property type="term" value="P:establishment of protein localization"/>
    <property type="evidence" value="ECO:0007669"/>
    <property type="project" value="TreeGrafter"/>
</dbReference>
<evidence type="ECO:0000256" key="13">
    <source>
        <dbReference type="SAM" id="MobiDB-lite"/>
    </source>
</evidence>
<dbReference type="Proteomes" id="UP000014760">
    <property type="component" value="Unassembled WGS sequence"/>
</dbReference>
<reference evidence="14 16" key="2">
    <citation type="journal article" date="2013" name="Nature">
        <title>Insights into bilaterian evolution from three spiralian genomes.</title>
        <authorList>
            <person name="Simakov O."/>
            <person name="Marletaz F."/>
            <person name="Cho S.J."/>
            <person name="Edsinger-Gonzales E."/>
            <person name="Havlak P."/>
            <person name="Hellsten U."/>
            <person name="Kuo D.H."/>
            <person name="Larsson T."/>
            <person name="Lv J."/>
            <person name="Arendt D."/>
            <person name="Savage R."/>
            <person name="Osoegawa K."/>
            <person name="de Jong P."/>
            <person name="Grimwood J."/>
            <person name="Chapman J.A."/>
            <person name="Shapiro H."/>
            <person name="Aerts A."/>
            <person name="Otillar R.P."/>
            <person name="Terry A.Y."/>
            <person name="Boore J.L."/>
            <person name="Grigoriev I.V."/>
            <person name="Lindberg D.R."/>
            <person name="Seaver E.C."/>
            <person name="Weisblat D.A."/>
            <person name="Putnam N.H."/>
            <person name="Rokhsar D.S."/>
        </authorList>
    </citation>
    <scope>NUCLEOTIDE SEQUENCE</scope>
    <source>
        <strain evidence="14 16">I ESC-2004</strain>
    </source>
</reference>
<dbReference type="InterPro" id="IPR024511">
    <property type="entry name" value="Frtz"/>
</dbReference>
<keyword evidence="12" id="KW-0966">Cell projection</keyword>
<feature type="region of interest" description="Disordered" evidence="13">
    <location>
        <begin position="599"/>
        <end position="668"/>
    </location>
</feature>